<sequence length="55" mass="6014">MTSAAVPHGDHAAHAPGHERFHVYVDRAGALRTDHELGMWSATAVRLHYKLTPIG</sequence>
<gene>
    <name evidence="1" type="ORF">GCM10009740_21510</name>
</gene>
<comment type="caution">
    <text evidence="1">The sequence shown here is derived from an EMBL/GenBank/DDBJ whole genome shotgun (WGS) entry which is preliminary data.</text>
</comment>
<accession>A0ABN2U8R6</accession>
<protein>
    <submittedName>
        <fullName evidence="1">Uncharacterized protein</fullName>
    </submittedName>
</protein>
<name>A0ABN2U8R6_9MICO</name>
<evidence type="ECO:0000313" key="2">
    <source>
        <dbReference type="Proteomes" id="UP001501285"/>
    </source>
</evidence>
<dbReference type="Proteomes" id="UP001501285">
    <property type="component" value="Unassembled WGS sequence"/>
</dbReference>
<evidence type="ECO:0000313" key="1">
    <source>
        <dbReference type="EMBL" id="GAA2031404.1"/>
    </source>
</evidence>
<proteinExistence type="predicted"/>
<dbReference type="EMBL" id="BAAANB010000021">
    <property type="protein sequence ID" value="GAA2031404.1"/>
    <property type="molecule type" value="Genomic_DNA"/>
</dbReference>
<keyword evidence="2" id="KW-1185">Reference proteome</keyword>
<reference evidence="1 2" key="1">
    <citation type="journal article" date="2019" name="Int. J. Syst. Evol. Microbiol.">
        <title>The Global Catalogue of Microorganisms (GCM) 10K type strain sequencing project: providing services to taxonomists for standard genome sequencing and annotation.</title>
        <authorList>
            <consortium name="The Broad Institute Genomics Platform"/>
            <consortium name="The Broad Institute Genome Sequencing Center for Infectious Disease"/>
            <person name="Wu L."/>
            <person name="Ma J."/>
        </authorList>
    </citation>
    <scope>NUCLEOTIDE SEQUENCE [LARGE SCALE GENOMIC DNA]</scope>
    <source>
        <strain evidence="1 2">JCM 14283</strain>
    </source>
</reference>
<organism evidence="1 2">
    <name type="scientific">Terrabacter terrae</name>
    <dbReference type="NCBI Taxonomy" id="318434"/>
    <lineage>
        <taxon>Bacteria</taxon>
        <taxon>Bacillati</taxon>
        <taxon>Actinomycetota</taxon>
        <taxon>Actinomycetes</taxon>
        <taxon>Micrococcales</taxon>
        <taxon>Intrasporangiaceae</taxon>
        <taxon>Terrabacter</taxon>
    </lineage>
</organism>
<dbReference type="RefSeq" id="WP_343991102.1">
    <property type="nucleotide sequence ID" value="NZ_BAAANB010000021.1"/>
</dbReference>